<evidence type="ECO:0000313" key="3">
    <source>
        <dbReference type="Proteomes" id="UP001153269"/>
    </source>
</evidence>
<dbReference type="AlphaFoldDB" id="A0A9N7VE07"/>
<dbReference type="EMBL" id="CADEAL010003958">
    <property type="protein sequence ID" value="CAB1447846.1"/>
    <property type="molecule type" value="Genomic_DNA"/>
</dbReference>
<feature type="compositionally biased region" description="Basic and acidic residues" evidence="1">
    <location>
        <begin position="1"/>
        <end position="25"/>
    </location>
</feature>
<evidence type="ECO:0000256" key="1">
    <source>
        <dbReference type="SAM" id="MobiDB-lite"/>
    </source>
</evidence>
<sequence>MSKNEIERGREREIGKGRERDRQREGVSFLISTRSSSRDRQLQRVDAPRLICSYSCTMAVMSLCLIAQRSKNSNKSSLILG</sequence>
<name>A0A9N7VE07_PLEPL</name>
<proteinExistence type="predicted"/>
<protein>
    <submittedName>
        <fullName evidence="2">Uncharacterized protein</fullName>
    </submittedName>
</protein>
<accession>A0A9N7VE07</accession>
<gene>
    <name evidence="2" type="ORF">PLEPLA_LOCUS35520</name>
</gene>
<evidence type="ECO:0000313" key="2">
    <source>
        <dbReference type="EMBL" id="CAB1447846.1"/>
    </source>
</evidence>
<dbReference type="Proteomes" id="UP001153269">
    <property type="component" value="Unassembled WGS sequence"/>
</dbReference>
<feature type="region of interest" description="Disordered" evidence="1">
    <location>
        <begin position="1"/>
        <end position="30"/>
    </location>
</feature>
<keyword evidence="3" id="KW-1185">Reference proteome</keyword>
<reference evidence="2" key="1">
    <citation type="submission" date="2020-03" db="EMBL/GenBank/DDBJ databases">
        <authorList>
            <person name="Weist P."/>
        </authorList>
    </citation>
    <scope>NUCLEOTIDE SEQUENCE</scope>
</reference>
<organism evidence="2 3">
    <name type="scientific">Pleuronectes platessa</name>
    <name type="common">European plaice</name>
    <dbReference type="NCBI Taxonomy" id="8262"/>
    <lineage>
        <taxon>Eukaryota</taxon>
        <taxon>Metazoa</taxon>
        <taxon>Chordata</taxon>
        <taxon>Craniata</taxon>
        <taxon>Vertebrata</taxon>
        <taxon>Euteleostomi</taxon>
        <taxon>Actinopterygii</taxon>
        <taxon>Neopterygii</taxon>
        <taxon>Teleostei</taxon>
        <taxon>Neoteleostei</taxon>
        <taxon>Acanthomorphata</taxon>
        <taxon>Carangaria</taxon>
        <taxon>Pleuronectiformes</taxon>
        <taxon>Pleuronectoidei</taxon>
        <taxon>Pleuronectidae</taxon>
        <taxon>Pleuronectes</taxon>
    </lineage>
</organism>
<comment type="caution">
    <text evidence="2">The sequence shown here is derived from an EMBL/GenBank/DDBJ whole genome shotgun (WGS) entry which is preliminary data.</text>
</comment>